<dbReference type="GO" id="GO:0005634">
    <property type="term" value="C:nucleus"/>
    <property type="evidence" value="ECO:0000318"/>
    <property type="project" value="GO_Central"/>
</dbReference>
<dbReference type="OMA" id="KSWFVGL"/>
<dbReference type="Xenbase" id="XB-GENE-17332289">
    <property type="gene designation" value="fgf1.S"/>
</dbReference>
<evidence type="ECO:0000256" key="7">
    <source>
        <dbReference type="ARBA" id="ARBA00022674"/>
    </source>
</evidence>
<dbReference type="GO" id="GO:0005615">
    <property type="term" value="C:extracellular space"/>
    <property type="evidence" value="ECO:0000318"/>
    <property type="project" value="GO_Central"/>
</dbReference>
<dbReference type="GeneID" id="108712499"/>
<dbReference type="RefSeq" id="XP_041444678.1">
    <property type="nucleotide sequence ID" value="XM_041588744.1"/>
</dbReference>
<evidence type="ECO:0000256" key="5">
    <source>
        <dbReference type="ARBA" id="ARBA00022525"/>
    </source>
</evidence>
<evidence type="ECO:0000256" key="9">
    <source>
        <dbReference type="ARBA" id="ARBA00023030"/>
    </source>
</evidence>
<dbReference type="GO" id="GO:0051781">
    <property type="term" value="P:positive regulation of cell division"/>
    <property type="evidence" value="ECO:0007669"/>
    <property type="project" value="UniProtKB-KW"/>
</dbReference>
<evidence type="ECO:0000256" key="6">
    <source>
        <dbReference type="ARBA" id="ARBA00022657"/>
    </source>
</evidence>
<evidence type="ECO:0000256" key="2">
    <source>
        <dbReference type="ARBA" id="ARBA00004613"/>
    </source>
</evidence>
<evidence type="ECO:0000313" key="19">
    <source>
        <dbReference type="Xenbase" id="XB-GENE-17332289"/>
    </source>
</evidence>
<dbReference type="GO" id="GO:0005737">
    <property type="term" value="C:cytoplasm"/>
    <property type="evidence" value="ECO:0000318"/>
    <property type="project" value="GO_Central"/>
</dbReference>
<protein>
    <recommendedName>
        <fullName evidence="12">Fibroblast growth factor</fullName>
        <shortName evidence="12">FGF</shortName>
    </recommendedName>
</protein>
<dbReference type="GO" id="GO:0008201">
    <property type="term" value="F:heparin binding"/>
    <property type="evidence" value="ECO:0007669"/>
    <property type="project" value="UniProtKB-KW"/>
</dbReference>
<dbReference type="RefSeq" id="XP_041444680.1">
    <property type="nucleotide sequence ID" value="XM_041588746.1"/>
</dbReference>
<dbReference type="Gene3D" id="2.80.10.50">
    <property type="match status" value="1"/>
</dbReference>
<dbReference type="Proteomes" id="UP000186698">
    <property type="component" value="Chromosome 3S"/>
</dbReference>
<evidence type="ECO:0000256" key="12">
    <source>
        <dbReference type="RuleBase" id="RU049442"/>
    </source>
</evidence>
<dbReference type="SUPFAM" id="SSF50353">
    <property type="entry name" value="Cytokine"/>
    <property type="match status" value="1"/>
</dbReference>
<dbReference type="GO" id="GO:0001525">
    <property type="term" value="P:angiogenesis"/>
    <property type="evidence" value="ECO:0007669"/>
    <property type="project" value="UniProtKB-KW"/>
</dbReference>
<evidence type="ECO:0000313" key="13">
    <source>
        <dbReference type="Proteomes" id="UP000186698"/>
    </source>
</evidence>
<dbReference type="Bgee" id="108712499">
    <property type="expression patterns" value="Expressed in brain and 10 other cell types or tissues"/>
</dbReference>
<dbReference type="InterPro" id="IPR002209">
    <property type="entry name" value="Fibroblast_GF_fam"/>
</dbReference>
<dbReference type="GO" id="GO:0008083">
    <property type="term" value="F:growth factor activity"/>
    <property type="evidence" value="ECO:0000318"/>
    <property type="project" value="GO_Central"/>
</dbReference>
<dbReference type="GO" id="GO:0043410">
    <property type="term" value="P:positive regulation of MAPK cascade"/>
    <property type="evidence" value="ECO:0000318"/>
    <property type="project" value="GO_Central"/>
</dbReference>
<dbReference type="PaxDb" id="8355-A0A1L8GVD8"/>
<dbReference type="GO" id="GO:0030334">
    <property type="term" value="P:regulation of cell migration"/>
    <property type="evidence" value="ECO:0000318"/>
    <property type="project" value="GO_Central"/>
</dbReference>
<keyword evidence="6" id="KW-0037">Angiogenesis</keyword>
<reference evidence="13" key="1">
    <citation type="submission" date="2024-06" db="UniProtKB">
        <authorList>
            <consortium name="RefSeq"/>
        </authorList>
    </citation>
    <scope>NUCLEOTIDE SEQUENCE [LARGE SCALE GENOMIC DNA]</scope>
    <source>
        <strain evidence="13 14">J_2021</strain>
        <tissue evidence="14 16">Erythrocytes</tissue>
    </source>
</reference>
<dbReference type="FunFam" id="2.80.10.50:FF:000020">
    <property type="entry name" value="Fibroblast growth factor 1"/>
    <property type="match status" value="1"/>
</dbReference>
<dbReference type="RefSeq" id="XP_018110187.1">
    <property type="nucleotide sequence ID" value="XM_018254698.2"/>
</dbReference>
<dbReference type="InterPro" id="IPR008996">
    <property type="entry name" value="IL1/FGF"/>
</dbReference>
<name>A0A1L8GVD8_XENLA</name>
<keyword evidence="13" id="KW-1185">Reference proteome</keyword>
<evidence type="ECO:0000256" key="1">
    <source>
        <dbReference type="ARBA" id="ARBA00004123"/>
    </source>
</evidence>
<reference evidence="15 18" key="2">
    <citation type="submission" date="2025-04" db="UniProtKB">
        <authorList>
            <consortium name="RefSeq"/>
        </authorList>
    </citation>
    <scope>IDENTIFICATION</scope>
    <source>
        <strain evidence="13 15">J_2021</strain>
        <tissue evidence="15 18">Erythrocytes</tissue>
    </source>
</reference>
<comment type="subcellular location">
    <subcellularLocation>
        <location evidence="1">Nucleus</location>
    </subcellularLocation>
    <subcellularLocation>
        <location evidence="2">Secreted</location>
    </subcellularLocation>
</comment>
<dbReference type="GO" id="GO:0008284">
    <property type="term" value="P:positive regulation of cell population proliferation"/>
    <property type="evidence" value="ECO:0000318"/>
    <property type="project" value="GO_Central"/>
</dbReference>
<evidence type="ECO:0000256" key="11">
    <source>
        <dbReference type="ARBA" id="ARBA00023246"/>
    </source>
</evidence>
<evidence type="ECO:0000256" key="4">
    <source>
        <dbReference type="ARBA" id="ARBA00022473"/>
    </source>
</evidence>
<keyword evidence="11" id="KW-0497">Mitogen</keyword>
<dbReference type="Pfam" id="PF00167">
    <property type="entry name" value="FGF"/>
    <property type="match status" value="1"/>
</dbReference>
<dbReference type="RefSeq" id="XP_041444681.1">
    <property type="nucleotide sequence ID" value="XM_041588747.1"/>
</dbReference>
<evidence type="ECO:0000313" key="18">
    <source>
        <dbReference type="RefSeq" id="XP_041444681.1"/>
    </source>
</evidence>
<accession>A0A1L8GVD8</accession>
<organism evidence="13 15">
    <name type="scientific">Xenopus laevis</name>
    <name type="common">African clawed frog</name>
    <dbReference type="NCBI Taxonomy" id="8355"/>
    <lineage>
        <taxon>Eukaryota</taxon>
        <taxon>Metazoa</taxon>
        <taxon>Chordata</taxon>
        <taxon>Craniata</taxon>
        <taxon>Vertebrata</taxon>
        <taxon>Euteleostomi</taxon>
        <taxon>Amphibia</taxon>
        <taxon>Batrachia</taxon>
        <taxon>Anura</taxon>
        <taxon>Pipoidea</taxon>
        <taxon>Pipidae</taxon>
        <taxon>Xenopodinae</taxon>
        <taxon>Xenopus</taxon>
        <taxon>Xenopus</taxon>
    </lineage>
</organism>
<dbReference type="PRINTS" id="PR00262">
    <property type="entry name" value="IL1HBGF"/>
</dbReference>
<dbReference type="KEGG" id="xla:108712499"/>
<dbReference type="AGR" id="Xenbase:XB-GENE-17332289"/>
<keyword evidence="7" id="KW-0358">Heparin-binding</keyword>
<evidence type="ECO:0000313" key="16">
    <source>
        <dbReference type="RefSeq" id="XP_041444679.1"/>
    </source>
</evidence>
<comment type="similarity">
    <text evidence="3 12">Belongs to the heparin-binding growth factors family.</text>
</comment>
<dbReference type="OrthoDB" id="5987799at2759"/>
<dbReference type="PANTHER" id="PTHR11486">
    <property type="entry name" value="FIBROBLAST GROWTH FACTOR"/>
    <property type="match status" value="1"/>
</dbReference>
<evidence type="ECO:0000256" key="8">
    <source>
        <dbReference type="ARBA" id="ARBA00022782"/>
    </source>
</evidence>
<dbReference type="SMART" id="SM00442">
    <property type="entry name" value="FGF"/>
    <property type="match status" value="1"/>
</dbReference>
<dbReference type="STRING" id="8355.A0A1L8GVD8"/>
<evidence type="ECO:0000313" key="17">
    <source>
        <dbReference type="RefSeq" id="XP_041444680.1"/>
    </source>
</evidence>
<keyword evidence="5" id="KW-0964">Secreted</keyword>
<dbReference type="CTD" id="108712499"/>
<gene>
    <name evidence="14 15 16 17 18 19" type="primary">fgf1.S</name>
</gene>
<dbReference type="GO" id="GO:0022008">
    <property type="term" value="P:neurogenesis"/>
    <property type="evidence" value="ECO:0000318"/>
    <property type="project" value="GO_Central"/>
</dbReference>
<dbReference type="GO" id="GO:0005104">
    <property type="term" value="F:fibroblast growth factor receptor binding"/>
    <property type="evidence" value="ECO:0000318"/>
    <property type="project" value="GO_Central"/>
</dbReference>
<proteinExistence type="inferred from homology"/>
<keyword evidence="9" id="KW-0339">Growth factor</keyword>
<keyword evidence="4" id="KW-0217">Developmental protein</keyword>
<keyword evidence="8" id="KW-0221">Differentiation</keyword>
<keyword evidence="10" id="KW-0539">Nucleus</keyword>
<evidence type="ECO:0000313" key="14">
    <source>
        <dbReference type="RefSeq" id="XP_018110187.1"/>
    </source>
</evidence>
<evidence type="ECO:0000256" key="10">
    <source>
        <dbReference type="ARBA" id="ARBA00023242"/>
    </source>
</evidence>
<sequence>MMAEGDITTFNAITESFSLPIGNYKKPKLLYCNNGGYFLRILPDGVVDGTRDRNDLYITLKLSAQSQGEVHIKSTETGHYLAMDSSGQLYGTLTPDEESLFLETLEENRYNTYKSKKYAEMNWFVGIKKNGASKKGSRTHYGQKAILFLPLPASPD</sequence>
<evidence type="ECO:0000256" key="3">
    <source>
        <dbReference type="ARBA" id="ARBA00007936"/>
    </source>
</evidence>
<dbReference type="PRINTS" id="PR00263">
    <property type="entry name" value="HBGFFGF"/>
</dbReference>
<dbReference type="AlphaFoldDB" id="A0A1L8GVD8"/>
<dbReference type="GO" id="GO:0008543">
    <property type="term" value="P:fibroblast growth factor receptor signaling pathway"/>
    <property type="evidence" value="ECO:0000318"/>
    <property type="project" value="GO_Central"/>
</dbReference>
<dbReference type="RefSeq" id="XP_041444679.1">
    <property type="nucleotide sequence ID" value="XM_041588745.1"/>
</dbReference>
<evidence type="ECO:0000313" key="15">
    <source>
        <dbReference type="RefSeq" id="XP_041444678.1"/>
    </source>
</evidence>